<protein>
    <submittedName>
        <fullName evidence="1">Uncharacterized protein</fullName>
    </submittedName>
</protein>
<dbReference type="EMBL" id="VJMJ01000003">
    <property type="protein sequence ID" value="KAF0744997.1"/>
    <property type="molecule type" value="Genomic_DNA"/>
</dbReference>
<gene>
    <name evidence="1" type="ORF">Ae201684_000580</name>
</gene>
<sequence>MSCEPMSMPTFILQVSPHADDMKEPNDKARPTTHVQGSLFISKEQTAPVGNGVAPLVTTPPDMISVGRHLNEAYLVTDMGL</sequence>
<proteinExistence type="predicted"/>
<reference evidence="1 2" key="1">
    <citation type="submission" date="2019-07" db="EMBL/GenBank/DDBJ databases">
        <title>Genomics analysis of Aphanomyces spp. identifies a new class of oomycete effector associated with host adaptation.</title>
        <authorList>
            <person name="Gaulin E."/>
        </authorList>
    </citation>
    <scope>NUCLEOTIDE SEQUENCE [LARGE SCALE GENOMIC DNA]</scope>
    <source>
        <strain evidence="1 2">ATCC 201684</strain>
    </source>
</reference>
<evidence type="ECO:0000313" key="2">
    <source>
        <dbReference type="Proteomes" id="UP000481153"/>
    </source>
</evidence>
<name>A0A6G0XWY1_9STRA</name>
<comment type="caution">
    <text evidence="1">The sequence shown here is derived from an EMBL/GenBank/DDBJ whole genome shotgun (WGS) entry which is preliminary data.</text>
</comment>
<accession>A0A6G0XWY1</accession>
<dbReference type="Proteomes" id="UP000481153">
    <property type="component" value="Unassembled WGS sequence"/>
</dbReference>
<dbReference type="AlphaFoldDB" id="A0A6G0XWY1"/>
<keyword evidence="2" id="KW-1185">Reference proteome</keyword>
<evidence type="ECO:0000313" key="1">
    <source>
        <dbReference type="EMBL" id="KAF0744997.1"/>
    </source>
</evidence>
<organism evidence="1 2">
    <name type="scientific">Aphanomyces euteiches</name>
    <dbReference type="NCBI Taxonomy" id="100861"/>
    <lineage>
        <taxon>Eukaryota</taxon>
        <taxon>Sar</taxon>
        <taxon>Stramenopiles</taxon>
        <taxon>Oomycota</taxon>
        <taxon>Saprolegniomycetes</taxon>
        <taxon>Saprolegniales</taxon>
        <taxon>Verrucalvaceae</taxon>
        <taxon>Aphanomyces</taxon>
    </lineage>
</organism>